<name>A0ABR3SBP0_9PEZI</name>
<comment type="similarity">
    <text evidence="1">Belongs to the iron/ascorbate-dependent oxidoreductase family.</text>
</comment>
<dbReference type="Pfam" id="PF03171">
    <property type="entry name" value="2OG-FeII_Oxy"/>
    <property type="match status" value="1"/>
</dbReference>
<dbReference type="Pfam" id="PF14226">
    <property type="entry name" value="DIOX_N"/>
    <property type="match status" value="1"/>
</dbReference>
<dbReference type="SUPFAM" id="SSF51197">
    <property type="entry name" value="Clavaminate synthase-like"/>
    <property type="match status" value="1"/>
</dbReference>
<sequence length="384" mass="43302">MDLSDETYINEQPVMATASGTITLPYVQAPETSESLDWADLVALDLTKFDRPGGKQELARELSEAIQKIGFFYATNHGLSKEDIDTQFALAASVLSLPDSEKLRYRAALEAGDYNGWKPAGTRELIPGVRDNFEIYNIPKFIPEHANRPHPEVVKEHWKTIEHFSKLVHENVVKKLLVIFAIALGLDDEEWFLQRHRYEKSSGDHLRYMKYYARSQEENKKLGGVWLKGHSDMGSLTLLFRQPVAALQVLTKDGVWKWVRPQTDALTVNIADALQFLTNGYLKSSIHRVIAPPKDQSHINRLGVIYMVRIEDDVDLVPINDSPVLRERGLVDEGVLGIDGKPIKAGDWVRERVIKNLGPTSSADGDNAVSDLEVIKGVKTRYFD</sequence>
<accession>A0ABR3SBP0</accession>
<evidence type="ECO:0000259" key="2">
    <source>
        <dbReference type="Pfam" id="PF03171"/>
    </source>
</evidence>
<evidence type="ECO:0000259" key="3">
    <source>
        <dbReference type="Pfam" id="PF14226"/>
    </source>
</evidence>
<dbReference type="Gene3D" id="2.60.120.330">
    <property type="entry name" value="B-lactam Antibiotic, Isopenicillin N Synthase, Chain"/>
    <property type="match status" value="1"/>
</dbReference>
<evidence type="ECO:0008006" key="6">
    <source>
        <dbReference type="Google" id="ProtNLM"/>
    </source>
</evidence>
<organism evidence="4 5">
    <name type="scientific">Neofusicoccum ribis</name>
    <dbReference type="NCBI Taxonomy" id="45134"/>
    <lineage>
        <taxon>Eukaryota</taxon>
        <taxon>Fungi</taxon>
        <taxon>Dikarya</taxon>
        <taxon>Ascomycota</taxon>
        <taxon>Pezizomycotina</taxon>
        <taxon>Dothideomycetes</taxon>
        <taxon>Dothideomycetes incertae sedis</taxon>
        <taxon>Botryosphaeriales</taxon>
        <taxon>Botryosphaeriaceae</taxon>
        <taxon>Neofusicoccum</taxon>
    </lineage>
</organism>
<dbReference type="InterPro" id="IPR044861">
    <property type="entry name" value="IPNS-like_FE2OG_OXY"/>
</dbReference>
<gene>
    <name evidence="4" type="ORF">SLS56_011418</name>
</gene>
<dbReference type="InterPro" id="IPR050231">
    <property type="entry name" value="Iron_ascorbate_oxido_reductase"/>
</dbReference>
<dbReference type="InterPro" id="IPR027443">
    <property type="entry name" value="IPNS-like_sf"/>
</dbReference>
<reference evidence="4 5" key="1">
    <citation type="submission" date="2024-02" db="EMBL/GenBank/DDBJ databases">
        <title>De novo assembly and annotation of 12 fungi associated with fruit tree decline syndrome in Ontario, Canada.</title>
        <authorList>
            <person name="Sulman M."/>
            <person name="Ellouze W."/>
            <person name="Ilyukhin E."/>
        </authorList>
    </citation>
    <scope>NUCLEOTIDE SEQUENCE [LARGE SCALE GENOMIC DNA]</scope>
    <source>
        <strain evidence="4 5">M1-105</strain>
    </source>
</reference>
<evidence type="ECO:0000256" key="1">
    <source>
        <dbReference type="ARBA" id="ARBA00008056"/>
    </source>
</evidence>
<dbReference type="PANTHER" id="PTHR47990">
    <property type="entry name" value="2-OXOGLUTARATE (2OG) AND FE(II)-DEPENDENT OXYGENASE SUPERFAMILY PROTEIN-RELATED"/>
    <property type="match status" value="1"/>
</dbReference>
<keyword evidence="5" id="KW-1185">Reference proteome</keyword>
<proteinExistence type="inferred from homology"/>
<dbReference type="InterPro" id="IPR026992">
    <property type="entry name" value="DIOX_N"/>
</dbReference>
<dbReference type="PRINTS" id="PR00682">
    <property type="entry name" value="IPNSYNTHASE"/>
</dbReference>
<feature type="domain" description="Isopenicillin N synthase-like Fe(2+) 2OG dioxygenase" evidence="2">
    <location>
        <begin position="208"/>
        <end position="296"/>
    </location>
</feature>
<protein>
    <recommendedName>
        <fullName evidence="6">Flavonol synthase</fullName>
    </recommendedName>
</protein>
<evidence type="ECO:0000313" key="4">
    <source>
        <dbReference type="EMBL" id="KAL1616427.1"/>
    </source>
</evidence>
<evidence type="ECO:0000313" key="5">
    <source>
        <dbReference type="Proteomes" id="UP001521116"/>
    </source>
</evidence>
<feature type="domain" description="Non-haem dioxygenase N-terminal" evidence="3">
    <location>
        <begin position="44"/>
        <end position="151"/>
    </location>
</feature>
<dbReference type="Proteomes" id="UP001521116">
    <property type="component" value="Unassembled WGS sequence"/>
</dbReference>
<dbReference type="EMBL" id="JAJVDC020000266">
    <property type="protein sequence ID" value="KAL1616427.1"/>
    <property type="molecule type" value="Genomic_DNA"/>
</dbReference>
<comment type="caution">
    <text evidence="4">The sequence shown here is derived from an EMBL/GenBank/DDBJ whole genome shotgun (WGS) entry which is preliminary data.</text>
</comment>